<dbReference type="Proteomes" id="UP000821865">
    <property type="component" value="Chromosome 1"/>
</dbReference>
<proteinExistence type="predicted"/>
<reference evidence="1" key="1">
    <citation type="submission" date="2020-05" db="EMBL/GenBank/DDBJ databases">
        <title>Large-scale comparative analyses of tick genomes elucidate their genetic diversity and vector capacities.</title>
        <authorList>
            <person name="Jia N."/>
            <person name="Wang J."/>
            <person name="Shi W."/>
            <person name="Du L."/>
            <person name="Sun Y."/>
            <person name="Zhan W."/>
            <person name="Jiang J."/>
            <person name="Wang Q."/>
            <person name="Zhang B."/>
            <person name="Ji P."/>
            <person name="Sakyi L.B."/>
            <person name="Cui X."/>
            <person name="Yuan T."/>
            <person name="Jiang B."/>
            <person name="Yang W."/>
            <person name="Lam T.T.-Y."/>
            <person name="Chang Q."/>
            <person name="Ding S."/>
            <person name="Wang X."/>
            <person name="Zhu J."/>
            <person name="Ruan X."/>
            <person name="Zhao L."/>
            <person name="Wei J."/>
            <person name="Que T."/>
            <person name="Du C."/>
            <person name="Cheng J."/>
            <person name="Dai P."/>
            <person name="Han X."/>
            <person name="Huang E."/>
            <person name="Gao Y."/>
            <person name="Liu J."/>
            <person name="Shao H."/>
            <person name="Ye R."/>
            <person name="Li L."/>
            <person name="Wei W."/>
            <person name="Wang X."/>
            <person name="Wang C."/>
            <person name="Yang T."/>
            <person name="Huo Q."/>
            <person name="Li W."/>
            <person name="Guo W."/>
            <person name="Chen H."/>
            <person name="Zhou L."/>
            <person name="Ni X."/>
            <person name="Tian J."/>
            <person name="Zhou Y."/>
            <person name="Sheng Y."/>
            <person name="Liu T."/>
            <person name="Pan Y."/>
            <person name="Xia L."/>
            <person name="Li J."/>
            <person name="Zhao F."/>
            <person name="Cao W."/>
        </authorList>
    </citation>
    <scope>NUCLEOTIDE SEQUENCE</scope>
    <source>
        <strain evidence="1">Dsil-2018</strain>
    </source>
</reference>
<name>A0ACB8DVA8_DERSI</name>
<gene>
    <name evidence="1" type="ORF">HPB49_004948</name>
</gene>
<comment type="caution">
    <text evidence="1">The sequence shown here is derived from an EMBL/GenBank/DDBJ whole genome shotgun (WGS) entry which is preliminary data.</text>
</comment>
<evidence type="ECO:0000313" key="2">
    <source>
        <dbReference type="Proteomes" id="UP000821865"/>
    </source>
</evidence>
<dbReference type="EMBL" id="CM023470">
    <property type="protein sequence ID" value="KAH7978273.1"/>
    <property type="molecule type" value="Genomic_DNA"/>
</dbReference>
<evidence type="ECO:0000313" key="1">
    <source>
        <dbReference type="EMBL" id="KAH7978273.1"/>
    </source>
</evidence>
<accession>A0ACB8DVA8</accession>
<keyword evidence="2" id="KW-1185">Reference proteome</keyword>
<protein>
    <submittedName>
        <fullName evidence="1">Uncharacterized protein</fullName>
    </submittedName>
</protein>
<sequence length="153" mass="17260">MLGKSETAVITFDGPIVPRFIYYYGGEMPCVPYRTTRQYCKLCKSQGHRTNVCPTPTAKAYSNCRLRDPPEDHTCEPVCPVRRGSSHGGIGMHQESQMGPPKGQATTVTTSKLTTNQRDPQETLVQQELRGLYIARRDPFQVHLPRPLQLQEQ</sequence>
<organism evidence="1 2">
    <name type="scientific">Dermacentor silvarum</name>
    <name type="common">Tick</name>
    <dbReference type="NCBI Taxonomy" id="543639"/>
    <lineage>
        <taxon>Eukaryota</taxon>
        <taxon>Metazoa</taxon>
        <taxon>Ecdysozoa</taxon>
        <taxon>Arthropoda</taxon>
        <taxon>Chelicerata</taxon>
        <taxon>Arachnida</taxon>
        <taxon>Acari</taxon>
        <taxon>Parasitiformes</taxon>
        <taxon>Ixodida</taxon>
        <taxon>Ixodoidea</taxon>
        <taxon>Ixodidae</taxon>
        <taxon>Rhipicephalinae</taxon>
        <taxon>Dermacentor</taxon>
    </lineage>
</organism>